<protein>
    <recommendedName>
        <fullName evidence="4">2-isopropylmalate synthase LeuA allosteric (dimerisation) domain-containing protein</fullName>
    </recommendedName>
</protein>
<sequence>MTTLLDHRSTTAPCASAHFPGLLPRAVRADADALSWESFSATYAPDGGTRLGSWHATSTRNDLTEYHATIATADRIWSLRETATGPLAAVTAMLHATGVCVEITGLHQQRIGAQTAMLVEVERDGRRAWGLGIDDAGDRAGVIALLHALDRTA</sequence>
<keyword evidence="3" id="KW-1185">Reference proteome</keyword>
<keyword evidence="1" id="KW-0808">Transferase</keyword>
<proteinExistence type="predicted"/>
<name>A0ABT1H4Q8_9NOCA</name>
<accession>A0ABT1H4Q8</accession>
<dbReference type="Gene3D" id="3.30.160.270">
    <property type="match status" value="1"/>
</dbReference>
<evidence type="ECO:0000313" key="2">
    <source>
        <dbReference type="EMBL" id="MCP2162136.1"/>
    </source>
</evidence>
<dbReference type="EMBL" id="JAMTCG010000006">
    <property type="protein sequence ID" value="MCP2162136.1"/>
    <property type="molecule type" value="Genomic_DNA"/>
</dbReference>
<dbReference type="RefSeq" id="WP_253655699.1">
    <property type="nucleotide sequence ID" value="NZ_BAAAOE010000005.1"/>
</dbReference>
<reference evidence="2 3" key="1">
    <citation type="submission" date="2022-06" db="EMBL/GenBank/DDBJ databases">
        <title>Genomic Encyclopedia of Archaeal and Bacterial Type Strains, Phase II (KMG-II): from individual species to whole genera.</title>
        <authorList>
            <person name="Goeker M."/>
        </authorList>
    </citation>
    <scope>NUCLEOTIDE SEQUENCE [LARGE SCALE GENOMIC DNA]</scope>
    <source>
        <strain evidence="2 3">DSM 45037</strain>
    </source>
</reference>
<evidence type="ECO:0000313" key="3">
    <source>
        <dbReference type="Proteomes" id="UP001205740"/>
    </source>
</evidence>
<evidence type="ECO:0008006" key="4">
    <source>
        <dbReference type="Google" id="ProtNLM"/>
    </source>
</evidence>
<gene>
    <name evidence="2" type="ORF">LX12_003340</name>
</gene>
<comment type="caution">
    <text evidence="2">The sequence shown here is derived from an EMBL/GenBank/DDBJ whole genome shotgun (WGS) entry which is preliminary data.</text>
</comment>
<dbReference type="InterPro" id="IPR036230">
    <property type="entry name" value="LeuA_allosteric_dom_sf"/>
</dbReference>
<organism evidence="2 3">
    <name type="scientific">Williamsia serinedens</name>
    <dbReference type="NCBI Taxonomy" id="391736"/>
    <lineage>
        <taxon>Bacteria</taxon>
        <taxon>Bacillati</taxon>
        <taxon>Actinomycetota</taxon>
        <taxon>Actinomycetes</taxon>
        <taxon>Mycobacteriales</taxon>
        <taxon>Nocardiaceae</taxon>
        <taxon>Williamsia</taxon>
    </lineage>
</organism>
<dbReference type="Proteomes" id="UP001205740">
    <property type="component" value="Unassembled WGS sequence"/>
</dbReference>
<dbReference type="SUPFAM" id="SSF110921">
    <property type="entry name" value="2-isopropylmalate synthase LeuA, allosteric (dimerisation) domain"/>
    <property type="match status" value="1"/>
</dbReference>
<evidence type="ECO:0000256" key="1">
    <source>
        <dbReference type="ARBA" id="ARBA00022679"/>
    </source>
</evidence>